<dbReference type="PANTHER" id="PTHR33175">
    <property type="entry name" value="DNA-BINDING PROTEIN HU"/>
    <property type="match status" value="1"/>
</dbReference>
<dbReference type="eggNOG" id="COG0776">
    <property type="taxonomic scope" value="Bacteria"/>
</dbReference>
<dbReference type="GO" id="GO:0005829">
    <property type="term" value="C:cytosol"/>
    <property type="evidence" value="ECO:0007669"/>
    <property type="project" value="TreeGrafter"/>
</dbReference>
<dbReference type="Gene3D" id="4.10.520.10">
    <property type="entry name" value="IHF-like DNA-binding proteins"/>
    <property type="match status" value="1"/>
</dbReference>
<dbReference type="OrthoDB" id="9799835at2"/>
<dbReference type="PANTHER" id="PTHR33175:SF3">
    <property type="entry name" value="DNA-BINDING PROTEIN HU-BETA"/>
    <property type="match status" value="1"/>
</dbReference>
<protein>
    <recommendedName>
        <fullName evidence="7">DNA-binding protein HU</fullName>
    </recommendedName>
</protein>
<comment type="similarity">
    <text evidence="1 4">Belongs to the bacterial histone-like protein family.</text>
</comment>
<dbReference type="PROSITE" id="PS00045">
    <property type="entry name" value="HISTONE_LIKE"/>
    <property type="match status" value="1"/>
</dbReference>
<keyword evidence="2" id="KW-0226">DNA condensation</keyword>
<dbReference type="Proteomes" id="UP000017813">
    <property type="component" value="Unassembled WGS sequence"/>
</dbReference>
<dbReference type="AlphaFoldDB" id="U6Q1A7"/>
<evidence type="ECO:0000256" key="1">
    <source>
        <dbReference type="ARBA" id="ARBA00010529"/>
    </source>
</evidence>
<dbReference type="InterPro" id="IPR010992">
    <property type="entry name" value="IHF-like_DNA-bd_dom_sf"/>
</dbReference>
<reference evidence="5 6" key="1">
    <citation type="submission" date="2010-03" db="EMBL/GenBank/DDBJ databases">
        <authorList>
            <consortium name="The Broad Institute Genome Sequencing Platform"/>
            <person name="Ward D."/>
            <person name="Earl A."/>
            <person name="Feldgarden M."/>
            <person name="Gevers D."/>
            <person name="Young S."/>
            <person name="Zeng Q."/>
            <person name="Koehrsen M."/>
            <person name="Alvarado L."/>
            <person name="Berlin A.M."/>
            <person name="Borenstein D."/>
            <person name="Chapman S.B."/>
            <person name="Chen Z."/>
            <person name="Engels R."/>
            <person name="Freedman E."/>
            <person name="Gellesch M."/>
            <person name="Goldberg J."/>
            <person name="Griggs A."/>
            <person name="Gujja S."/>
            <person name="Heilman E.R."/>
            <person name="Heiman D.I."/>
            <person name="Hepburn T.A."/>
            <person name="Howarth C."/>
            <person name="Jen D."/>
            <person name="Larson L."/>
            <person name="Mehta T."/>
            <person name="Park D."/>
            <person name="Pearson M."/>
            <person name="Richards J."/>
            <person name="Roberts A."/>
            <person name="Saif S."/>
            <person name="Shea T.D."/>
            <person name="Shenoy N."/>
            <person name="Sisk P."/>
            <person name="Stolte C."/>
            <person name="Sykes S.N."/>
            <person name="Walk T."/>
            <person name="White J."/>
            <person name="Yandava C."/>
            <person name="Izard J."/>
            <person name="Baranova O.V."/>
            <person name="Blanton J.M."/>
            <person name="Tanner A.C."/>
            <person name="Dewhirst F."/>
            <person name="Haas B."/>
            <person name="Nusbaum C."/>
            <person name="Birren B."/>
        </authorList>
    </citation>
    <scope>NUCLEOTIDE SEQUENCE [LARGE SCALE GENOMIC DNA]</scope>
    <source>
        <strain evidence="5 6">ATCC 29453</strain>
    </source>
</reference>
<dbReference type="Pfam" id="PF00216">
    <property type="entry name" value="Bac_DNA_binding"/>
    <property type="match status" value="1"/>
</dbReference>
<dbReference type="GO" id="GO:0003677">
    <property type="term" value="F:DNA binding"/>
    <property type="evidence" value="ECO:0007669"/>
    <property type="project" value="UniProtKB-KW"/>
</dbReference>
<dbReference type="KEGG" id="smur:BWP33_02610"/>
<dbReference type="SMART" id="SM00411">
    <property type="entry name" value="BHL"/>
    <property type="match status" value="1"/>
</dbReference>
<dbReference type="HOGENOM" id="CLU_105066_3_3_4"/>
<dbReference type="GO" id="GO:0030261">
    <property type="term" value="P:chromosome condensation"/>
    <property type="evidence" value="ECO:0007669"/>
    <property type="project" value="UniProtKB-KW"/>
</dbReference>
<organism evidence="5 6">
    <name type="scientific">Simonsiella muelleri ATCC 29453</name>
    <dbReference type="NCBI Taxonomy" id="641147"/>
    <lineage>
        <taxon>Bacteria</taxon>
        <taxon>Pseudomonadati</taxon>
        <taxon>Pseudomonadota</taxon>
        <taxon>Betaproteobacteria</taxon>
        <taxon>Neisseriales</taxon>
        <taxon>Neisseriaceae</taxon>
        <taxon>Simonsiella</taxon>
    </lineage>
</organism>
<accession>U6Q1A7</accession>
<keyword evidence="3" id="KW-0238">DNA-binding</keyword>
<evidence type="ECO:0000313" key="6">
    <source>
        <dbReference type="Proteomes" id="UP000017813"/>
    </source>
</evidence>
<dbReference type="GO" id="GO:0030527">
    <property type="term" value="F:structural constituent of chromatin"/>
    <property type="evidence" value="ECO:0007669"/>
    <property type="project" value="InterPro"/>
</dbReference>
<dbReference type="InterPro" id="IPR000119">
    <property type="entry name" value="Hist_DNA-bd"/>
</dbReference>
<dbReference type="KEGG" id="smur:BWP33_10815"/>
<gene>
    <name evidence="5" type="ORF">HMPREF9021_02719</name>
</gene>
<sequence>MNKAELIKTIATESGLTQTQANDALNALCKVVIDELSIGGEVNIVGFGRFYVAERAERMGRNPKTSKPVMIPATCVAKFKAGKTLKDAVA</sequence>
<evidence type="ECO:0000256" key="2">
    <source>
        <dbReference type="ARBA" id="ARBA00023067"/>
    </source>
</evidence>
<dbReference type="PRINTS" id="PR01727">
    <property type="entry name" value="DNABINDINGHU"/>
</dbReference>
<evidence type="ECO:0000256" key="4">
    <source>
        <dbReference type="RuleBase" id="RU003939"/>
    </source>
</evidence>
<dbReference type="CDD" id="cd13831">
    <property type="entry name" value="HU"/>
    <property type="match status" value="1"/>
</dbReference>
<evidence type="ECO:0008006" key="7">
    <source>
        <dbReference type="Google" id="ProtNLM"/>
    </source>
</evidence>
<dbReference type="STRING" id="641147.HMPREF9021_02719"/>
<reference evidence="5 6" key="2">
    <citation type="submission" date="2011-10" db="EMBL/GenBank/DDBJ databases">
        <title>The Genome Sequence of Simonsiella muelleri ATCC 29453.</title>
        <authorList>
            <consortium name="The Broad Institute Genome Sequencing Platform"/>
            <consortium name="The Broad Institute Genome Sequencing Center for Infectious Disease"/>
            <person name="Earl A."/>
            <person name="Ward D."/>
            <person name="Feldgarden M."/>
            <person name="Gevers D."/>
            <person name="Izard J."/>
            <person name="Baranova O.V."/>
            <person name="Blanton J.M."/>
            <person name="Tanner A.C."/>
            <person name="Dewhirst F."/>
            <person name="Young S.K."/>
            <person name="Zeng Q."/>
            <person name="Gargeya S."/>
            <person name="Fitzgerald M."/>
            <person name="Haas B."/>
            <person name="Abouelleil A."/>
            <person name="Alvarado L."/>
            <person name="Arachchi H.M."/>
            <person name="Berlin A."/>
            <person name="Brown A."/>
            <person name="Chapman S.B."/>
            <person name="Chen Z."/>
            <person name="Dunbar C."/>
            <person name="Freedman E."/>
            <person name="Gearin G."/>
            <person name="Goldberg J."/>
            <person name="Griggs A."/>
            <person name="Gujja S."/>
            <person name="Heiman D."/>
            <person name="Howarth C."/>
            <person name="Larson L."/>
            <person name="Lui A."/>
            <person name="MacDonald P.J.P."/>
            <person name="Montmayeur A."/>
            <person name="Murphy C."/>
            <person name="Neiman D."/>
            <person name="Pearson M."/>
            <person name="Priest M."/>
            <person name="Roberts A."/>
            <person name="Saif S."/>
            <person name="Shea T."/>
            <person name="Shenoy N."/>
            <person name="Sisk P."/>
            <person name="Stolte C."/>
            <person name="Sykes S."/>
            <person name="Wortman J."/>
            <person name="Nusbaum C."/>
            <person name="Birren B."/>
        </authorList>
    </citation>
    <scope>NUCLEOTIDE SEQUENCE [LARGE SCALE GENOMIC DNA]</scope>
    <source>
        <strain evidence="5 6">ATCC 29453</strain>
    </source>
</reference>
<dbReference type="SUPFAM" id="SSF47729">
    <property type="entry name" value="IHF-like DNA-binding proteins"/>
    <property type="match status" value="1"/>
</dbReference>
<dbReference type="InterPro" id="IPR020816">
    <property type="entry name" value="Histone-like_DNA-bd_CS"/>
</dbReference>
<proteinExistence type="inferred from homology"/>
<evidence type="ECO:0000313" key="5">
    <source>
        <dbReference type="EMBL" id="EJZ50038.1"/>
    </source>
</evidence>
<dbReference type="RefSeq" id="WP_002643142.1">
    <property type="nucleotide sequence ID" value="NZ_CP019448.1"/>
</dbReference>
<evidence type="ECO:0000256" key="3">
    <source>
        <dbReference type="ARBA" id="ARBA00023125"/>
    </source>
</evidence>
<comment type="caution">
    <text evidence="5">The sequence shown here is derived from an EMBL/GenBank/DDBJ whole genome shotgun (WGS) entry which is preliminary data.</text>
</comment>
<dbReference type="EMBL" id="ADCY02000082">
    <property type="protein sequence ID" value="EJZ50038.1"/>
    <property type="molecule type" value="Genomic_DNA"/>
</dbReference>
<keyword evidence="6" id="KW-1185">Reference proteome</keyword>
<name>U6Q1A7_9NEIS</name>